<dbReference type="Pfam" id="PF13711">
    <property type="entry name" value="DUF4160"/>
    <property type="match status" value="1"/>
</dbReference>
<gene>
    <name evidence="1" type="ORF">F9962_05350</name>
</gene>
<accession>A0A412TD52</accession>
<protein>
    <submittedName>
        <fullName evidence="1">DUF4160 domain-containing protein</fullName>
    </submittedName>
</protein>
<dbReference type="RefSeq" id="WP_117955397.1">
    <property type="nucleotide sequence ID" value="NZ_JADNNX010000010.1"/>
</dbReference>
<evidence type="ECO:0000313" key="2">
    <source>
        <dbReference type="Proteomes" id="UP000440773"/>
    </source>
</evidence>
<sequence length="78" mass="9131">MPTLFELFGIRFYFYSEEHLPIHVHIQNGDGRAKVNVYPEIEVVSSNGIKPKDIRKALVIIEAYQDDIIDAWRKYHGE</sequence>
<reference evidence="1 2" key="1">
    <citation type="journal article" date="2019" name="Nat. Med.">
        <title>A library of human gut bacterial isolates paired with longitudinal multiomics data enables mechanistic microbiome research.</title>
        <authorList>
            <person name="Poyet M."/>
            <person name="Groussin M."/>
            <person name="Gibbons S.M."/>
            <person name="Avila-Pacheco J."/>
            <person name="Jiang X."/>
            <person name="Kearney S.M."/>
            <person name="Perrotta A.R."/>
            <person name="Berdy B."/>
            <person name="Zhao S."/>
            <person name="Lieberman T.D."/>
            <person name="Swanson P.K."/>
            <person name="Smith M."/>
            <person name="Roesemann S."/>
            <person name="Alexander J.E."/>
            <person name="Rich S.A."/>
            <person name="Livny J."/>
            <person name="Vlamakis H."/>
            <person name="Clish C."/>
            <person name="Bullock K."/>
            <person name="Deik A."/>
            <person name="Scott J."/>
            <person name="Pierce K.A."/>
            <person name="Xavier R.J."/>
            <person name="Alm E.J."/>
        </authorList>
    </citation>
    <scope>NUCLEOTIDE SEQUENCE [LARGE SCALE GENOMIC DNA]</scope>
    <source>
        <strain evidence="1 2">BIOML-A17</strain>
    </source>
</reference>
<name>A0A412TD52_BACSE</name>
<dbReference type="InterPro" id="IPR025427">
    <property type="entry name" value="DUF4160"/>
</dbReference>
<dbReference type="AlphaFoldDB" id="A0A412TD52"/>
<dbReference type="Proteomes" id="UP000440773">
    <property type="component" value="Unassembled WGS sequence"/>
</dbReference>
<organism evidence="1 2">
    <name type="scientific">Bacteroides stercoris</name>
    <dbReference type="NCBI Taxonomy" id="46506"/>
    <lineage>
        <taxon>Bacteria</taxon>
        <taxon>Pseudomonadati</taxon>
        <taxon>Bacteroidota</taxon>
        <taxon>Bacteroidia</taxon>
        <taxon>Bacteroidales</taxon>
        <taxon>Bacteroidaceae</taxon>
        <taxon>Bacteroides</taxon>
    </lineage>
</organism>
<dbReference type="EMBL" id="WCLP01000010">
    <property type="protein sequence ID" value="KAB5282760.1"/>
    <property type="molecule type" value="Genomic_DNA"/>
</dbReference>
<evidence type="ECO:0000313" key="1">
    <source>
        <dbReference type="EMBL" id="KAB5282760.1"/>
    </source>
</evidence>
<proteinExistence type="predicted"/>
<comment type="caution">
    <text evidence="1">The sequence shown here is derived from an EMBL/GenBank/DDBJ whole genome shotgun (WGS) entry which is preliminary data.</text>
</comment>